<evidence type="ECO:0000256" key="8">
    <source>
        <dbReference type="ARBA" id="ARBA00022842"/>
    </source>
</evidence>
<keyword evidence="6" id="KW-0479">Metal-binding</keyword>
<dbReference type="SFLD" id="SFLDG01137">
    <property type="entry name" value="C1.6.1:_Phosphoserine_Phosphat"/>
    <property type="match status" value="1"/>
</dbReference>
<keyword evidence="7 14" id="KW-0378">Hydrolase</keyword>
<comment type="catalytic activity">
    <reaction evidence="12">
        <text>O-phospho-D-serine + H2O = D-serine + phosphate</text>
        <dbReference type="Rhea" id="RHEA:24873"/>
        <dbReference type="ChEBI" id="CHEBI:15377"/>
        <dbReference type="ChEBI" id="CHEBI:35247"/>
        <dbReference type="ChEBI" id="CHEBI:43474"/>
        <dbReference type="ChEBI" id="CHEBI:58680"/>
        <dbReference type="EC" id="3.1.3.3"/>
    </reaction>
</comment>
<dbReference type="Proteomes" id="UP000516404">
    <property type="component" value="Chromosome"/>
</dbReference>
<comment type="pathway">
    <text evidence="2">Amino-acid biosynthesis; L-serine biosynthesis; L-serine from 3-phospho-D-glycerate: step 3/3.</text>
</comment>
<evidence type="ECO:0000256" key="6">
    <source>
        <dbReference type="ARBA" id="ARBA00022723"/>
    </source>
</evidence>
<organism evidence="14 15">
    <name type="scientific">Rothia terrae</name>
    <dbReference type="NCBI Taxonomy" id="396015"/>
    <lineage>
        <taxon>Bacteria</taxon>
        <taxon>Bacillati</taxon>
        <taxon>Actinomycetota</taxon>
        <taxon>Actinomycetes</taxon>
        <taxon>Micrococcales</taxon>
        <taxon>Micrococcaceae</taxon>
        <taxon>Rothia</taxon>
    </lineage>
</organism>
<feature type="active site" description="Nucleophile" evidence="13">
    <location>
        <position position="109"/>
    </location>
</feature>
<dbReference type="PANTHER" id="PTHR43344">
    <property type="entry name" value="PHOSPHOSERINE PHOSPHATASE"/>
    <property type="match status" value="1"/>
</dbReference>
<keyword evidence="9" id="KW-0718">Serine biosynthesis</keyword>
<evidence type="ECO:0000256" key="3">
    <source>
        <dbReference type="ARBA" id="ARBA00009184"/>
    </source>
</evidence>
<dbReference type="RefSeq" id="WP_190723933.1">
    <property type="nucleotide sequence ID" value="NZ_CP061539.1"/>
</dbReference>
<dbReference type="SFLD" id="SFLDS00003">
    <property type="entry name" value="Haloacid_Dehalogenase"/>
    <property type="match status" value="1"/>
</dbReference>
<keyword evidence="15" id="KW-1185">Reference proteome</keyword>
<evidence type="ECO:0000256" key="7">
    <source>
        <dbReference type="ARBA" id="ARBA00022801"/>
    </source>
</evidence>
<dbReference type="AlphaFoldDB" id="A0A7H2BB78"/>
<accession>A0A7H2BB78</accession>
<gene>
    <name evidence="14" type="primary">serB</name>
    <name evidence="14" type="ORF">IDM49_06510</name>
</gene>
<evidence type="ECO:0000256" key="2">
    <source>
        <dbReference type="ARBA" id="ARBA00005135"/>
    </source>
</evidence>
<comment type="catalytic activity">
    <reaction evidence="11">
        <text>O-phospho-L-serine + H2O = L-serine + phosphate</text>
        <dbReference type="Rhea" id="RHEA:21208"/>
        <dbReference type="ChEBI" id="CHEBI:15377"/>
        <dbReference type="ChEBI" id="CHEBI:33384"/>
        <dbReference type="ChEBI" id="CHEBI:43474"/>
        <dbReference type="ChEBI" id="CHEBI:57524"/>
        <dbReference type="EC" id="3.1.3.3"/>
    </reaction>
</comment>
<dbReference type="GO" id="GO:0036424">
    <property type="term" value="F:L-phosphoserine phosphatase activity"/>
    <property type="evidence" value="ECO:0007669"/>
    <property type="project" value="InterPro"/>
</dbReference>
<dbReference type="InterPro" id="IPR004469">
    <property type="entry name" value="PSP"/>
</dbReference>
<dbReference type="Gene3D" id="3.40.50.1000">
    <property type="entry name" value="HAD superfamily/HAD-like"/>
    <property type="match status" value="1"/>
</dbReference>
<keyword evidence="5" id="KW-0028">Amino-acid biosynthesis</keyword>
<dbReference type="SFLD" id="SFLDG01136">
    <property type="entry name" value="C1.6:_Phosphoserine_Phosphatas"/>
    <property type="match status" value="1"/>
</dbReference>
<dbReference type="Pfam" id="PF12710">
    <property type="entry name" value="HAD"/>
    <property type="match status" value="1"/>
</dbReference>
<evidence type="ECO:0000256" key="11">
    <source>
        <dbReference type="ARBA" id="ARBA00048138"/>
    </source>
</evidence>
<dbReference type="GO" id="GO:0005737">
    <property type="term" value="C:cytoplasm"/>
    <property type="evidence" value="ECO:0007669"/>
    <property type="project" value="TreeGrafter"/>
</dbReference>
<evidence type="ECO:0000256" key="9">
    <source>
        <dbReference type="ARBA" id="ARBA00023299"/>
    </source>
</evidence>
<dbReference type="EC" id="3.1.3.3" evidence="4"/>
<feature type="active site" description="Proton donor" evidence="13">
    <location>
        <position position="111"/>
    </location>
</feature>
<dbReference type="InterPro" id="IPR036412">
    <property type="entry name" value="HAD-like_sf"/>
</dbReference>
<proteinExistence type="inferred from homology"/>
<comment type="cofactor">
    <cofactor evidence="1">
        <name>Mg(2+)</name>
        <dbReference type="ChEBI" id="CHEBI:18420"/>
    </cofactor>
</comment>
<dbReference type="NCBIfam" id="TIGR00338">
    <property type="entry name" value="serB"/>
    <property type="match status" value="1"/>
</dbReference>
<dbReference type="SUPFAM" id="SSF56784">
    <property type="entry name" value="HAD-like"/>
    <property type="match status" value="1"/>
</dbReference>
<keyword evidence="8" id="KW-0460">Magnesium</keyword>
<evidence type="ECO:0000256" key="4">
    <source>
        <dbReference type="ARBA" id="ARBA00012640"/>
    </source>
</evidence>
<dbReference type="GO" id="GO:0000287">
    <property type="term" value="F:magnesium ion binding"/>
    <property type="evidence" value="ECO:0007669"/>
    <property type="project" value="TreeGrafter"/>
</dbReference>
<name>A0A7H2BB78_9MICC</name>
<dbReference type="InterPro" id="IPR023214">
    <property type="entry name" value="HAD_sf"/>
</dbReference>
<dbReference type="InterPro" id="IPR050582">
    <property type="entry name" value="HAD-like_SerB"/>
</dbReference>
<dbReference type="PANTHER" id="PTHR43344:SF2">
    <property type="entry name" value="PHOSPHOSERINE PHOSPHATASE"/>
    <property type="match status" value="1"/>
</dbReference>
<evidence type="ECO:0000256" key="5">
    <source>
        <dbReference type="ARBA" id="ARBA00022605"/>
    </source>
</evidence>
<evidence type="ECO:0000256" key="10">
    <source>
        <dbReference type="ARBA" id="ARBA00031693"/>
    </source>
</evidence>
<dbReference type="GeneID" id="96623884"/>
<evidence type="ECO:0000313" key="14">
    <source>
        <dbReference type="EMBL" id="QNV36924.1"/>
    </source>
</evidence>
<evidence type="ECO:0000256" key="12">
    <source>
        <dbReference type="ARBA" id="ARBA00048523"/>
    </source>
</evidence>
<evidence type="ECO:0000256" key="1">
    <source>
        <dbReference type="ARBA" id="ARBA00001946"/>
    </source>
</evidence>
<comment type="similarity">
    <text evidence="3">Belongs to the HAD-like hydrolase superfamily. SerB family.</text>
</comment>
<dbReference type="NCBIfam" id="TIGR01488">
    <property type="entry name" value="HAD-SF-IB"/>
    <property type="match status" value="1"/>
</dbReference>
<dbReference type="EMBL" id="CP061539">
    <property type="protein sequence ID" value="QNV36924.1"/>
    <property type="molecule type" value="Genomic_DNA"/>
</dbReference>
<dbReference type="KEGG" id="rter:IDM49_06510"/>
<evidence type="ECO:0000313" key="15">
    <source>
        <dbReference type="Proteomes" id="UP000516404"/>
    </source>
</evidence>
<dbReference type="GO" id="GO:0006564">
    <property type="term" value="P:L-serine biosynthetic process"/>
    <property type="evidence" value="ECO:0007669"/>
    <property type="project" value="UniProtKB-KW"/>
</dbReference>
<protein>
    <recommendedName>
        <fullName evidence="4">phosphoserine phosphatase</fullName>
        <ecNumber evidence="4">3.1.3.3</ecNumber>
    </recommendedName>
    <alternativeName>
        <fullName evidence="10">O-phosphoserine phosphohydrolase</fullName>
    </alternativeName>
</protein>
<sequence>MTSVKIVAVSIDNALSRASEEELYAGLTSIEGLEIESAIMLASAESHAPGEVDGPEYFAYVAEGKYKKGSIADLRSAVAVREDVLLAGYEVNVVDPKLSEDDKKLLVLDVDSTLIQQEVIDELAARAGRGEQVASVTEQAMLGEIEFEHSLRTRVGVLEGLSESTLDEVAAGITLNPGATLLVKTFLDAGHAVAAVSGGFVQLLRPVAQKLELSHARANVLEVIDGVVTGELLGDIIDGDAKRHALHEWAKEEGVKNAHVIAVGDGANDILMVEAAGLGIGYNSKSALAEVADARIETARLDAIRHFVGL</sequence>
<dbReference type="SFLD" id="SFLDF00029">
    <property type="entry name" value="phosphoserine_phosphatase"/>
    <property type="match status" value="1"/>
</dbReference>
<dbReference type="UniPathway" id="UPA00135">
    <property type="reaction ID" value="UER00198"/>
</dbReference>
<evidence type="ECO:0000256" key="13">
    <source>
        <dbReference type="PIRSR" id="PIRSR604469-1"/>
    </source>
</evidence>
<reference evidence="14 15" key="1">
    <citation type="submission" date="2020-09" db="EMBL/GenBank/DDBJ databases">
        <title>Investigation of environmental microbes.</title>
        <authorList>
            <person name="Ou Y."/>
            <person name="Kang Q."/>
        </authorList>
    </citation>
    <scope>NUCLEOTIDE SEQUENCE [LARGE SCALE GENOMIC DNA]</scope>
    <source>
        <strain evidence="14 15">KJZ-14</strain>
    </source>
</reference>